<accession>A0ABN8XIA3</accession>
<keyword evidence="1" id="KW-1133">Transmembrane helix</keyword>
<dbReference type="InterPro" id="IPR052776">
    <property type="entry name" value="Chloro_ReproSupport/MetalTrans"/>
</dbReference>
<name>A0ABN8XIA3_9BACT</name>
<dbReference type="PANTHER" id="PTHR33876:SF4">
    <property type="entry name" value="CHLOROPLAST PROTEIN FOR GROWTH AND FERTILITY 2"/>
    <property type="match status" value="1"/>
</dbReference>
<keyword evidence="1" id="KW-0472">Membrane</keyword>
<keyword evidence="3" id="KW-1185">Reference proteome</keyword>
<feature type="transmembrane region" description="Helical" evidence="1">
    <location>
        <begin position="44"/>
        <end position="66"/>
    </location>
</feature>
<organism evidence="2 3">
    <name type="scientific">Candidatus Methylacidiphilum fumarolicum</name>
    <dbReference type="NCBI Taxonomy" id="591154"/>
    <lineage>
        <taxon>Bacteria</taxon>
        <taxon>Pseudomonadati</taxon>
        <taxon>Verrucomicrobiota</taxon>
        <taxon>Methylacidiphilae</taxon>
        <taxon>Methylacidiphilales</taxon>
        <taxon>Methylacidiphilaceae</taxon>
        <taxon>Methylacidiphilum (ex Ratnadevi et al. 2023)</taxon>
    </lineage>
</organism>
<evidence type="ECO:0000313" key="2">
    <source>
        <dbReference type="EMBL" id="CAI9085360.1"/>
    </source>
</evidence>
<sequence length="236" mass="25763">MDLSPELVLITGLVAGFIHALTGPDHLSAIAPLAIESRKAAWKIGLFWGLGHSGGIWILAVILFFFRNLFPIAQLSRWSEKAVGIVLMGIGIWSIRRVFQKKIHIHSHHHDGIEHCHIHYHEETPAVSSTSPLHEHSPHYHTHASLGIGLLHGIAGSNHFLGALPVLAFPTQALAALYVLGFGLGAILGMIVFSFFLSRMVFSQLVDTKRKGKWLNICFGSLAIGVGLFWLIGGGE</sequence>
<dbReference type="Proteomes" id="UP001161497">
    <property type="component" value="Chromosome"/>
</dbReference>
<protein>
    <submittedName>
        <fullName evidence="2">Nickel transporter UreH</fullName>
    </submittedName>
</protein>
<dbReference type="PANTHER" id="PTHR33876">
    <property type="entry name" value="UNNAMED PRODUCT"/>
    <property type="match status" value="1"/>
</dbReference>
<evidence type="ECO:0000313" key="3">
    <source>
        <dbReference type="Proteomes" id="UP001161497"/>
    </source>
</evidence>
<keyword evidence="1" id="KW-0812">Transmembrane</keyword>
<proteinExistence type="predicted"/>
<feature type="transmembrane region" description="Helical" evidence="1">
    <location>
        <begin position="214"/>
        <end position="233"/>
    </location>
</feature>
<feature type="transmembrane region" description="Helical" evidence="1">
    <location>
        <begin position="175"/>
        <end position="202"/>
    </location>
</feature>
<evidence type="ECO:0000256" key="1">
    <source>
        <dbReference type="SAM" id="Phobius"/>
    </source>
</evidence>
<dbReference type="RefSeq" id="WP_009061214.1">
    <property type="nucleotide sequence ID" value="NZ_JAHXRZ010000002.1"/>
</dbReference>
<gene>
    <name evidence="2" type="ORF">MFUM_0989</name>
</gene>
<dbReference type="EMBL" id="OX458932">
    <property type="protein sequence ID" value="CAI9085360.1"/>
    <property type="molecule type" value="Genomic_DNA"/>
</dbReference>
<reference evidence="2" key="1">
    <citation type="submission" date="2023-03" db="EMBL/GenBank/DDBJ databases">
        <authorList>
            <person name="Cremers G."/>
            <person name="Picone N."/>
        </authorList>
    </citation>
    <scope>NUCLEOTIDE SEQUENCE</scope>
    <source>
        <strain evidence="2">Sample_alias</strain>
    </source>
</reference>